<dbReference type="InterPro" id="IPR040265">
    <property type="entry name" value="CHUP1/IPGA1-like"/>
</dbReference>
<dbReference type="Proteomes" id="UP000734854">
    <property type="component" value="Unassembled WGS sequence"/>
</dbReference>
<feature type="compositionally biased region" description="Low complexity" evidence="2">
    <location>
        <begin position="304"/>
        <end position="316"/>
    </location>
</feature>
<evidence type="ECO:0000313" key="4">
    <source>
        <dbReference type="Proteomes" id="UP000734854"/>
    </source>
</evidence>
<evidence type="ECO:0000313" key="3">
    <source>
        <dbReference type="EMBL" id="KAG6522683.1"/>
    </source>
</evidence>
<evidence type="ECO:0000256" key="1">
    <source>
        <dbReference type="ARBA" id="ARBA00023054"/>
    </source>
</evidence>
<evidence type="ECO:0008006" key="5">
    <source>
        <dbReference type="Google" id="ProtNLM"/>
    </source>
</evidence>
<feature type="region of interest" description="Disordered" evidence="2">
    <location>
        <begin position="159"/>
        <end position="208"/>
    </location>
</feature>
<protein>
    <recommendedName>
        <fullName evidence="5">Hydroxyproline-rich glycoprotein family protein</fullName>
    </recommendedName>
</protein>
<accession>A0A8J5HIF6</accession>
<dbReference type="PANTHER" id="PTHR31342">
    <property type="entry name" value="PROTEIN CHUP1, CHLOROPLASTIC"/>
    <property type="match status" value="1"/>
</dbReference>
<gene>
    <name evidence="3" type="ORF">ZIOFF_019830</name>
</gene>
<feature type="region of interest" description="Disordered" evidence="2">
    <location>
        <begin position="276"/>
        <end position="327"/>
    </location>
</feature>
<feature type="compositionally biased region" description="Pro residues" evidence="2">
    <location>
        <begin position="293"/>
        <end position="303"/>
    </location>
</feature>
<sequence>MSTLAWQPLSNTRNAIGVRSVLPWRGTNAVELPLLPHLELFDVVEMDSTTNSELNDSSNPISPNSVLQEQAAVNSPVKGIPDIHVEPPLLRPLRLRAIGKLQHLSFHFFPVVLDPSTALTQSENEVDELELDSLDACMILQPVSLSEIGDDLGYGSKGFEDDSFLSTPSNSSPPIAKARETPSKSPANDTEKKTNEADGSSTDTKSSKLVSPTFANITIESATFIAYPYVAFLAYDQSNHVSKPSEASLPDSVSSVPKAETLSGVFSTPSLLIKSDSLSSPPWPSQSCVVPSSPCPPPPPPSPVASSGQQSSLTSSNGFAPPPPPLAATKAIRAKRNDARLKRSTQMGKLYRALKGKVEGSSLDGKALQGRKNQVGNSSGGNKAQGMADALAEMTKRSSYFRQIEEDVEKHSASILKMISSLNSFKTKDMKELSKFHQKIEQVLEKLTDETQVLSRFEGFPLKKLENIRVAASLHMRLESIVAALKGWKLASPIAQQLAKVECYFNKIKEEVDVTERNKDEESKRLKNHNIMFDFTALVRIKEGMVDLSSDCMEMVLKVCYLHSYGV</sequence>
<dbReference type="EMBL" id="JACMSC010000005">
    <property type="protein sequence ID" value="KAG6522683.1"/>
    <property type="molecule type" value="Genomic_DNA"/>
</dbReference>
<dbReference type="PANTHER" id="PTHR31342:SF16">
    <property type="entry name" value="TALIN_MIDDLE DOMAIN-CONTAINING PROTEIN"/>
    <property type="match status" value="1"/>
</dbReference>
<feature type="compositionally biased region" description="Polar residues" evidence="2">
    <location>
        <begin position="197"/>
        <end position="208"/>
    </location>
</feature>
<name>A0A8J5HIF6_ZINOF</name>
<comment type="caution">
    <text evidence="3">The sequence shown here is derived from an EMBL/GenBank/DDBJ whole genome shotgun (WGS) entry which is preliminary data.</text>
</comment>
<keyword evidence="1" id="KW-0175">Coiled coil</keyword>
<organism evidence="3 4">
    <name type="scientific">Zingiber officinale</name>
    <name type="common">Ginger</name>
    <name type="synonym">Amomum zingiber</name>
    <dbReference type="NCBI Taxonomy" id="94328"/>
    <lineage>
        <taxon>Eukaryota</taxon>
        <taxon>Viridiplantae</taxon>
        <taxon>Streptophyta</taxon>
        <taxon>Embryophyta</taxon>
        <taxon>Tracheophyta</taxon>
        <taxon>Spermatophyta</taxon>
        <taxon>Magnoliopsida</taxon>
        <taxon>Liliopsida</taxon>
        <taxon>Zingiberales</taxon>
        <taxon>Zingiberaceae</taxon>
        <taxon>Zingiber</taxon>
    </lineage>
</organism>
<reference evidence="3 4" key="1">
    <citation type="submission" date="2020-08" db="EMBL/GenBank/DDBJ databases">
        <title>Plant Genome Project.</title>
        <authorList>
            <person name="Zhang R.-G."/>
        </authorList>
    </citation>
    <scope>NUCLEOTIDE SEQUENCE [LARGE SCALE GENOMIC DNA]</scope>
    <source>
        <tissue evidence="3">Rhizome</tissue>
    </source>
</reference>
<dbReference type="AlphaFoldDB" id="A0A8J5HIF6"/>
<keyword evidence="4" id="KW-1185">Reference proteome</keyword>
<proteinExistence type="predicted"/>
<evidence type="ECO:0000256" key="2">
    <source>
        <dbReference type="SAM" id="MobiDB-lite"/>
    </source>
</evidence>
<feature type="compositionally biased region" description="Polar residues" evidence="2">
    <location>
        <begin position="164"/>
        <end position="173"/>
    </location>
</feature>